<gene>
    <name evidence="2" type="primary">lipB</name>
    <name evidence="2" type="ORF">NCTC12282_03729</name>
</gene>
<evidence type="ECO:0000259" key="1">
    <source>
        <dbReference type="PROSITE" id="PS51733"/>
    </source>
</evidence>
<dbReference type="GO" id="GO:0033819">
    <property type="term" value="F:lipoyl(octanoyl) transferase activity"/>
    <property type="evidence" value="ECO:0007669"/>
    <property type="project" value="UniProtKB-EC"/>
</dbReference>
<dbReference type="Proteomes" id="UP000373449">
    <property type="component" value="Unassembled WGS sequence"/>
</dbReference>
<dbReference type="EC" id="2.3.1.181" evidence="2"/>
<accession>A0A484ZM56</accession>
<dbReference type="InterPro" id="IPR004143">
    <property type="entry name" value="BPL_LPL_catalytic"/>
</dbReference>
<dbReference type="PROSITE" id="PS51733">
    <property type="entry name" value="BPL_LPL_CATALYTIC"/>
    <property type="match status" value="1"/>
</dbReference>
<proteinExistence type="predicted"/>
<protein>
    <submittedName>
        <fullName evidence="2">Octanoyltransferase</fullName>
        <ecNumber evidence="2">2.3.1.181</ecNumber>
    </submittedName>
</protein>
<name>A0A484ZM56_9GAMM</name>
<dbReference type="Gene3D" id="3.30.930.10">
    <property type="entry name" value="Bira Bifunctional Protein, Domain 2"/>
    <property type="match status" value="1"/>
</dbReference>
<keyword evidence="2" id="KW-0808">Transferase</keyword>
<organism evidence="2 3">
    <name type="scientific">Budvicia aquatica</name>
    <dbReference type="NCBI Taxonomy" id="82979"/>
    <lineage>
        <taxon>Bacteria</taxon>
        <taxon>Pseudomonadati</taxon>
        <taxon>Pseudomonadota</taxon>
        <taxon>Gammaproteobacteria</taxon>
        <taxon>Enterobacterales</taxon>
        <taxon>Budviciaceae</taxon>
        <taxon>Budvicia</taxon>
    </lineage>
</organism>
<evidence type="ECO:0000313" key="3">
    <source>
        <dbReference type="Proteomes" id="UP000373449"/>
    </source>
</evidence>
<keyword evidence="2" id="KW-0012">Acyltransferase</keyword>
<reference evidence="2 3" key="1">
    <citation type="submission" date="2019-03" db="EMBL/GenBank/DDBJ databases">
        <authorList>
            <consortium name="Pathogen Informatics"/>
        </authorList>
    </citation>
    <scope>NUCLEOTIDE SEQUENCE [LARGE SCALE GENOMIC DNA]</scope>
    <source>
        <strain evidence="2 3">NCTC12282</strain>
    </source>
</reference>
<dbReference type="EMBL" id="CAADJA010000002">
    <property type="protein sequence ID" value="VFS49265.1"/>
    <property type="molecule type" value="Genomic_DNA"/>
</dbReference>
<sequence>MDLEPFNRINPCGYAGLQMTQMKQLVETSTIDNVQPILIQEFTQLLGYQQPETGYWNLNDYE</sequence>
<dbReference type="SUPFAM" id="SSF55681">
    <property type="entry name" value="Class II aaRS and biotin synthetases"/>
    <property type="match status" value="1"/>
</dbReference>
<dbReference type="AlphaFoldDB" id="A0A484ZM56"/>
<dbReference type="InterPro" id="IPR045864">
    <property type="entry name" value="aa-tRNA-synth_II/BPL/LPL"/>
</dbReference>
<feature type="domain" description="BPL/LPL catalytic" evidence="1">
    <location>
        <begin position="1"/>
        <end position="50"/>
    </location>
</feature>
<evidence type="ECO:0000313" key="2">
    <source>
        <dbReference type="EMBL" id="VFS49265.1"/>
    </source>
</evidence>